<feature type="transmembrane region" description="Helical" evidence="1">
    <location>
        <begin position="176"/>
        <end position="199"/>
    </location>
</feature>
<feature type="transmembrane region" description="Helical" evidence="1">
    <location>
        <begin position="294"/>
        <end position="315"/>
    </location>
</feature>
<evidence type="ECO:0000313" key="2">
    <source>
        <dbReference type="EMBL" id="MCP1383401.1"/>
    </source>
</evidence>
<dbReference type="EMBL" id="JAMZEL010000004">
    <property type="protein sequence ID" value="MCP1383401.1"/>
    <property type="molecule type" value="Genomic_DNA"/>
</dbReference>
<feature type="transmembrane region" description="Helical" evidence="1">
    <location>
        <begin position="143"/>
        <end position="164"/>
    </location>
</feature>
<evidence type="ECO:0000256" key="1">
    <source>
        <dbReference type="SAM" id="Phobius"/>
    </source>
</evidence>
<keyword evidence="1" id="KW-0472">Membrane</keyword>
<reference evidence="2 3" key="1">
    <citation type="submission" date="2022-06" db="EMBL/GenBank/DDBJ databases">
        <title>Runella sp. S5 genome sequencing.</title>
        <authorList>
            <person name="Park S."/>
        </authorList>
    </citation>
    <scope>NUCLEOTIDE SEQUENCE [LARGE SCALE GENOMIC DNA]</scope>
    <source>
        <strain evidence="2 3">S5</strain>
    </source>
</reference>
<dbReference type="Proteomes" id="UP001204772">
    <property type="component" value="Unassembled WGS sequence"/>
</dbReference>
<protein>
    <recommendedName>
        <fullName evidence="4">4-amino-4-deoxy-L-arabinose transferase</fullName>
    </recommendedName>
</protein>
<feature type="transmembrane region" description="Helical" evidence="1">
    <location>
        <begin position="237"/>
        <end position="257"/>
    </location>
</feature>
<keyword evidence="3" id="KW-1185">Reference proteome</keyword>
<feature type="transmembrane region" description="Helical" evidence="1">
    <location>
        <begin position="120"/>
        <end position="137"/>
    </location>
</feature>
<dbReference type="RefSeq" id="WP_253528252.1">
    <property type="nucleotide sequence ID" value="NZ_JAMZEL010000004.1"/>
</dbReference>
<feature type="transmembrane region" description="Helical" evidence="1">
    <location>
        <begin position="12"/>
        <end position="29"/>
    </location>
</feature>
<evidence type="ECO:0000313" key="3">
    <source>
        <dbReference type="Proteomes" id="UP001204772"/>
    </source>
</evidence>
<comment type="caution">
    <text evidence="2">The sequence shown here is derived from an EMBL/GenBank/DDBJ whole genome shotgun (WGS) entry which is preliminary data.</text>
</comment>
<feature type="transmembrane region" description="Helical" evidence="1">
    <location>
        <begin position="263"/>
        <end position="282"/>
    </location>
</feature>
<proteinExistence type="predicted"/>
<sequence length="554" mass="63467">MYLQKSSSTGFYWLLLLVAIYLGWYFYYLNLHAVDVPYIDDYDAILGYLLTYEKADAWTKFKSLFLPHSEHIIIMTRIAGWLSYELTGHVSFRGIILAGNVLSFLELGLLYTLFRPSLRFPPVYFFLVVLAFLNPQYSPTTFWAMAVWSNIWVLIPVTLSIFVLANPKQWFGAIPLAILAQFSNGSGMMIWPVGVFILFMHQRPLNQYLTWLLAGSISCLGYFYILSQHPVSGTFEFSNLALVPLNFFAFIGSYAALIGGLGGQIMAVSAGCLVVIITFLMLRNYIKNNDRTALILLSLMAFIFLTALSAALFRAEKGMSIIIGGRYRHYSSLAMALSFLMCFRLITFSLSRWLSFFSWMVIGVITGLSYFRDIGLRLTTEWMTVANYYNFLHNQLDVYTIDGTPRFGETTLKAHQTGLYVVPLRYDLAQQLKIATVLKFKPTPQCERNEETKVDKVVCGNYWLLKEAHFQFPPSSKEAFYAVLSHGPRRYVFPTSSTRNDWLAMLQQRRYFKKGLEAEVYDCHISMINAQIEWLQTGDKPKLYHTNSIITVNP</sequence>
<evidence type="ECO:0008006" key="4">
    <source>
        <dbReference type="Google" id="ProtNLM"/>
    </source>
</evidence>
<keyword evidence="1" id="KW-1133">Transmembrane helix</keyword>
<feature type="transmembrane region" description="Helical" evidence="1">
    <location>
        <begin position="205"/>
        <end position="225"/>
    </location>
</feature>
<organism evidence="2 3">
    <name type="scientific">Runella salmonicolor</name>
    <dbReference type="NCBI Taxonomy" id="2950278"/>
    <lineage>
        <taxon>Bacteria</taxon>
        <taxon>Pseudomonadati</taxon>
        <taxon>Bacteroidota</taxon>
        <taxon>Cytophagia</taxon>
        <taxon>Cytophagales</taxon>
        <taxon>Spirosomataceae</taxon>
        <taxon>Runella</taxon>
    </lineage>
</organism>
<feature type="transmembrane region" description="Helical" evidence="1">
    <location>
        <begin position="327"/>
        <end position="346"/>
    </location>
</feature>
<feature type="transmembrane region" description="Helical" evidence="1">
    <location>
        <begin position="90"/>
        <end position="113"/>
    </location>
</feature>
<name>A0ABT1FNQ9_9BACT</name>
<feature type="transmembrane region" description="Helical" evidence="1">
    <location>
        <begin position="353"/>
        <end position="371"/>
    </location>
</feature>
<accession>A0ABT1FNQ9</accession>
<keyword evidence="1" id="KW-0812">Transmembrane</keyword>
<gene>
    <name evidence="2" type="ORF">NCI00_13225</name>
</gene>